<proteinExistence type="predicted"/>
<reference evidence="2 3" key="1">
    <citation type="submission" date="2023-05" db="EMBL/GenBank/DDBJ databases">
        <title>Microbacterium dauci sp.nov., Isolated from Carrot Rhizosphere Soil.</title>
        <authorList>
            <person name="Xiao Z."/>
            <person name="Zheng J."/>
        </authorList>
    </citation>
    <scope>NUCLEOTIDE SEQUENCE [LARGE SCALE GENOMIC DNA]</scope>
    <source>
        <strain evidence="2 3">LX3-4</strain>
    </source>
</reference>
<evidence type="ECO:0000259" key="1">
    <source>
        <dbReference type="Pfam" id="PF08878"/>
    </source>
</evidence>
<evidence type="ECO:0000313" key="3">
    <source>
        <dbReference type="Proteomes" id="UP001321481"/>
    </source>
</evidence>
<dbReference type="RefSeq" id="WP_283716790.1">
    <property type="nucleotide sequence ID" value="NZ_JASJND010000007.1"/>
</dbReference>
<protein>
    <submittedName>
        <fullName evidence="2">DUF1837 domain-containing protein</fullName>
    </submittedName>
</protein>
<keyword evidence="3" id="KW-1185">Reference proteome</keyword>
<organism evidence="2 3">
    <name type="scientific">Microbacterium dauci</name>
    <dbReference type="NCBI Taxonomy" id="3048008"/>
    <lineage>
        <taxon>Bacteria</taxon>
        <taxon>Bacillati</taxon>
        <taxon>Actinomycetota</taxon>
        <taxon>Actinomycetes</taxon>
        <taxon>Micrococcales</taxon>
        <taxon>Microbacteriaceae</taxon>
        <taxon>Microbacterium</taxon>
    </lineage>
</organism>
<accession>A0ABT6ZG23</accession>
<comment type="caution">
    <text evidence="2">The sequence shown here is derived from an EMBL/GenBank/DDBJ whole genome shotgun (WGS) entry which is preliminary data.</text>
</comment>
<dbReference type="Proteomes" id="UP001321481">
    <property type="component" value="Unassembled WGS sequence"/>
</dbReference>
<sequence length="295" mass="32914">MTAQTLDERSCSCGPEEGDLPVALLSASVHDPSLSPSLMALTVDYELKSWRASALATHVVDWALDFALRRSERAMLTPGRATELARRAVKITFGNGNDRGVPGEVLLHAVCRQFFGSDTVINKVWFKTASNDTYKGFDAVHCVHEGDELQLWLGEAKFYKSLTSAIRSVATDLDEHLDQDYLRSEFALIADKIDDDHPHGGELRRLMHPNTSLDEVFDRIVVPVFVAYESSATAAHDHVCAEYREALEAEVRRAWIKFGNAIDSNLPVTVRLFLLPMGSKKALTDALDQELSRWR</sequence>
<feature type="domain" description="Anti-bacteriophage protein A/HamA C-terminal" evidence="1">
    <location>
        <begin position="30"/>
        <end position="291"/>
    </location>
</feature>
<dbReference type="Pfam" id="PF08878">
    <property type="entry name" value="HamA"/>
    <property type="match status" value="1"/>
</dbReference>
<dbReference type="InterPro" id="IPR014976">
    <property type="entry name" value="AbpA_HamA_C"/>
</dbReference>
<gene>
    <name evidence="2" type="ORF">QNI14_11640</name>
</gene>
<name>A0ABT6ZG23_9MICO</name>
<evidence type="ECO:0000313" key="2">
    <source>
        <dbReference type="EMBL" id="MDJ1115102.1"/>
    </source>
</evidence>
<dbReference type="EMBL" id="JASJND010000007">
    <property type="protein sequence ID" value="MDJ1115102.1"/>
    <property type="molecule type" value="Genomic_DNA"/>
</dbReference>